<keyword evidence="2" id="KW-1185">Reference proteome</keyword>
<accession>A0ACC6RPT9</accession>
<evidence type="ECO:0000313" key="1">
    <source>
        <dbReference type="EMBL" id="MEM5403469.1"/>
    </source>
</evidence>
<gene>
    <name evidence="1" type="ORF">VSR83_26120</name>
</gene>
<proteinExistence type="predicted"/>
<dbReference type="EMBL" id="JAYMRU010000021">
    <property type="protein sequence ID" value="MEM5403469.1"/>
    <property type="molecule type" value="Genomic_DNA"/>
</dbReference>
<evidence type="ECO:0000313" key="2">
    <source>
        <dbReference type="Proteomes" id="UP001392318"/>
    </source>
</evidence>
<sequence length="1104" mass="118022">MNLSALFIRRPVATSLLAIAILISGTLAFFRLPVAPLPNIAYPVIVVQANMAGASPDIMASTVAEPLERRLGTIADVSQLTSISNTGTAIIVVVFGLNRDINGAARDVEAAIQAARADLPTTLRSNPTYRQYNPASAPIMVLALTSDTLTKAQLYDSADSVIQQQLSQVDGVGQITLGGGALPSVRVELEPGKLNSYGIGLEDVRASIGAANANSAKGHIDQGNQRYTVTSNDQISKAAPFRDVVIAYRNGSPVFLRDVASVIDSNENIRNAGLYNGKSAVLVIVYPMPGSNVVKTVQQIRARLPSIEAALPATIKVDVAIDRSESVRASVADTERTLFIAVLLVIGVVFVFLLSPRATLIPAVALPLSIVGTFGPMYLLGYSIDNLSLMALTIGTGFVVDDAVVVLENIVRHVEAGMDPKEAALKGAGEVGFTVLSMSLSLIAVFLPILLMPGIVGLLFHEFAMTLSIAILISLVISLTVTPTMCAYVLKREALHKKPSRAAVWIDAQFERFKQFYSRTLDVALNHARLTIFILFALLVGNVFLARLLSGTFFPEQDTGILIGQIIADQSISFTAMEKKLAQLQAIVKADPAVQSVAGFTGGRALNSATVFVELKPLNERRLTATEVVNRLRPTLNAVSGARLFMQAQQDLQIGGRQSAAEYQYTLTSDDADALFTWVPRLVDELNKHHGQMSDVNSDLQQNGLEAYMTVQRTTAKRYGFDPNQVDNVLYDAFGQRTVSTIYNAINQYFVVMEVAPQYWQFPQSFQDIWLSTAAGNASGAAQTQMPSSVISGVTPFTAVNTATTAKGNTNERNANAVANQQNNAIANSKGGSSSGSADSTAAETMVPLMALMDWRTRHTATQVNHQGTEVAGTISFNLPQGGSLSEAGTIIEQAERNIGMPASIHGAFAGAAQAYAQSMGVVPLLILAALAVVYIVLGVLYENTIHPLTILSTLPSAGIGAILAMLIFGTPFSVIAMIGIILLIGIVKKNGIMMVDVAIQLQRHEGMEARRAIHEAAVVRLRPIMMTTFAAVLGALPLAIGIGQGASLRQPLGVTVMGGLLLSQVFTLYTTPVIYLFLDRLRARLARWAARLPWNRQADESAS</sequence>
<name>A0ACC6RPT9_9BURK</name>
<protein>
    <submittedName>
        <fullName evidence="1">Efflux RND transporter permease subunit</fullName>
    </submittedName>
</protein>
<reference evidence="1" key="1">
    <citation type="submission" date="2024-01" db="EMBL/GenBank/DDBJ databases">
        <title>The diversity of rhizobia nodulating Mimosa spp. in eleven states of Brazil covering several biomes is determined by host plant, location, and edaphic factors.</title>
        <authorList>
            <person name="Rouws L."/>
            <person name="Barauna A."/>
            <person name="Beukes C."/>
            <person name="De Faria S.M."/>
            <person name="Gross E."/>
            <person name="Dos Reis Junior F.B."/>
            <person name="Simon M."/>
            <person name="Maluk M."/>
            <person name="Odee D.W."/>
            <person name="Kenicer G."/>
            <person name="Young J.P.W."/>
            <person name="Reis V.M."/>
            <person name="Zilli J."/>
            <person name="James E.K."/>
        </authorList>
    </citation>
    <scope>NUCLEOTIDE SEQUENCE</scope>
    <source>
        <strain evidence="1">JPY452</strain>
    </source>
</reference>
<comment type="caution">
    <text evidence="1">The sequence shown here is derived from an EMBL/GenBank/DDBJ whole genome shotgun (WGS) entry which is preliminary data.</text>
</comment>
<dbReference type="Proteomes" id="UP001392318">
    <property type="component" value="Unassembled WGS sequence"/>
</dbReference>
<organism evidence="1 2">
    <name type="scientific">Paraburkholderia unamae</name>
    <dbReference type="NCBI Taxonomy" id="219649"/>
    <lineage>
        <taxon>Bacteria</taxon>
        <taxon>Pseudomonadati</taxon>
        <taxon>Pseudomonadota</taxon>
        <taxon>Betaproteobacteria</taxon>
        <taxon>Burkholderiales</taxon>
        <taxon>Burkholderiaceae</taxon>
        <taxon>Paraburkholderia</taxon>
    </lineage>
</organism>